<reference evidence="3 4" key="1">
    <citation type="journal article" date="2019" name="Emerg. Microbes Infect.">
        <title>Comprehensive subspecies identification of 175 nontuberculous mycobacteria species based on 7547 genomic profiles.</title>
        <authorList>
            <person name="Matsumoto Y."/>
            <person name="Kinjo T."/>
            <person name="Motooka D."/>
            <person name="Nabeya D."/>
            <person name="Jung N."/>
            <person name="Uechi K."/>
            <person name="Horii T."/>
            <person name="Iida T."/>
            <person name="Fujita J."/>
            <person name="Nakamura S."/>
        </authorList>
    </citation>
    <scope>NUCLEOTIDE SEQUENCE [LARGE SCALE GENOMIC DNA]</scope>
    <source>
        <strain evidence="3 4">JCM 17322</strain>
    </source>
</reference>
<evidence type="ECO:0000256" key="2">
    <source>
        <dbReference type="SAM" id="Phobius"/>
    </source>
</evidence>
<keyword evidence="4" id="KW-1185">Reference proteome</keyword>
<dbReference type="AlphaFoldDB" id="A0A7I9Y2Y1"/>
<dbReference type="InterPro" id="IPR013207">
    <property type="entry name" value="LGFP"/>
</dbReference>
<keyword evidence="2" id="KW-0472">Membrane</keyword>
<dbReference type="Pfam" id="PF08310">
    <property type="entry name" value="LGFP"/>
    <property type="match status" value="4"/>
</dbReference>
<evidence type="ECO:0000313" key="4">
    <source>
        <dbReference type="Proteomes" id="UP000465361"/>
    </source>
</evidence>
<keyword evidence="2" id="KW-0812">Transmembrane</keyword>
<sequence>MAPPVSASPESDAGEAITAAWEQAGGEHSVLGAQRGDVYPVGGGFAQNFAGGKIFFTPATGARILYGAVLDKYESLGGPAGSDLGFPTINEVPGLVGPDTRVSTFSAPDKPVIFWSPEHGAFVVRGAINTAWDKLGSSGGVLGVPVGDELYEGELATQPFSGGRVSWNRVTKTFATVPPELAGQLAGLPVPIDPTAAINIAWRSAGGPGGPLGAKKGGQYPIGRDGIGQNFAGGKVFFSPATGANAVEGAILAKYESLGGPLGSNLGYPVANEADGGIKPVSRVSVFSAPDRPVIFWTPEHGAFVVQGAMKAAWDKLGGATGTLGAPVGDPALDGDVVSQKFAGGTIAWDRVKNTFSTRPPNLAALLRGLQVPGQHMPSRSATTAHSSQVLHWHWWWLVAVIVVLLAVVMTLAGFRWRQRRSAGPGTTVGEAEQGGHTAEPADTQWSPAEGRRVAVTSLGPRYSERSRGSPPTHAPDPFARDSTWIPDASGPVSAARAVPTASESLRAPAGFDAAGEDPDAVDTAPTRVPTATEVRSGRHAAVETAADAGPRTPAAPARLAIHLPLEDPYQAPDGYPVKANTSSGLYYTPESELYEETLAEIWLASEEVARANGFIKAG</sequence>
<gene>
    <name evidence="3" type="ORF">MBOT_37120</name>
</gene>
<feature type="region of interest" description="Disordered" evidence="1">
    <location>
        <begin position="422"/>
        <end position="539"/>
    </location>
</feature>
<protein>
    <recommendedName>
        <fullName evidence="5">LGFP repeat-containing protein</fullName>
    </recommendedName>
</protein>
<feature type="transmembrane region" description="Helical" evidence="2">
    <location>
        <begin position="395"/>
        <end position="415"/>
    </location>
</feature>
<accession>A0A7I9Y2Y1</accession>
<evidence type="ECO:0000313" key="3">
    <source>
        <dbReference type="EMBL" id="GFG76347.1"/>
    </source>
</evidence>
<keyword evidence="2" id="KW-1133">Transmembrane helix</keyword>
<dbReference type="Proteomes" id="UP000465361">
    <property type="component" value="Unassembled WGS sequence"/>
</dbReference>
<organism evidence="3 4">
    <name type="scientific">Mycobacterium botniense</name>
    <dbReference type="NCBI Taxonomy" id="84962"/>
    <lineage>
        <taxon>Bacteria</taxon>
        <taxon>Bacillati</taxon>
        <taxon>Actinomycetota</taxon>
        <taxon>Actinomycetes</taxon>
        <taxon>Mycobacteriales</taxon>
        <taxon>Mycobacteriaceae</taxon>
        <taxon>Mycobacterium</taxon>
    </lineage>
</organism>
<comment type="caution">
    <text evidence="3">The sequence shown here is derived from an EMBL/GenBank/DDBJ whole genome shotgun (WGS) entry which is preliminary data.</text>
</comment>
<name>A0A7I9Y2Y1_9MYCO</name>
<dbReference type="EMBL" id="BLKW01000004">
    <property type="protein sequence ID" value="GFG76347.1"/>
    <property type="molecule type" value="Genomic_DNA"/>
</dbReference>
<evidence type="ECO:0008006" key="5">
    <source>
        <dbReference type="Google" id="ProtNLM"/>
    </source>
</evidence>
<evidence type="ECO:0000256" key="1">
    <source>
        <dbReference type="SAM" id="MobiDB-lite"/>
    </source>
</evidence>
<proteinExistence type="predicted"/>